<name>A0A0W8F6X2_9ZZZZ</name>
<dbReference type="Gene3D" id="3.40.50.620">
    <property type="entry name" value="HUPs"/>
    <property type="match status" value="2"/>
</dbReference>
<dbReference type="CDD" id="cd00293">
    <property type="entry name" value="USP-like"/>
    <property type="match status" value="2"/>
</dbReference>
<reference evidence="3" key="1">
    <citation type="journal article" date="2015" name="Proc. Natl. Acad. Sci. U.S.A.">
        <title>Networks of energetic and metabolic interactions define dynamics in microbial communities.</title>
        <authorList>
            <person name="Embree M."/>
            <person name="Liu J.K."/>
            <person name="Al-Bassam M.M."/>
            <person name="Zengler K."/>
        </authorList>
    </citation>
    <scope>NUCLEOTIDE SEQUENCE</scope>
</reference>
<dbReference type="InterPro" id="IPR014729">
    <property type="entry name" value="Rossmann-like_a/b/a_fold"/>
</dbReference>
<proteinExistence type="inferred from homology"/>
<dbReference type="Pfam" id="PF00582">
    <property type="entry name" value="Usp"/>
    <property type="match status" value="2"/>
</dbReference>
<evidence type="ECO:0000313" key="3">
    <source>
        <dbReference type="EMBL" id="KUG16617.1"/>
    </source>
</evidence>
<dbReference type="SUPFAM" id="SSF52402">
    <property type="entry name" value="Adenine nucleotide alpha hydrolases-like"/>
    <property type="match status" value="2"/>
</dbReference>
<accession>A0A0W8F6X2</accession>
<dbReference type="PRINTS" id="PR01438">
    <property type="entry name" value="UNVRSLSTRESS"/>
</dbReference>
<feature type="domain" description="UspA" evidence="2">
    <location>
        <begin position="1"/>
        <end position="169"/>
    </location>
</feature>
<feature type="domain" description="UspA" evidence="2">
    <location>
        <begin position="190"/>
        <end position="310"/>
    </location>
</feature>
<dbReference type="EMBL" id="LNQE01001487">
    <property type="protein sequence ID" value="KUG16617.1"/>
    <property type="molecule type" value="Genomic_DNA"/>
</dbReference>
<evidence type="ECO:0000259" key="2">
    <source>
        <dbReference type="Pfam" id="PF00582"/>
    </source>
</evidence>
<dbReference type="InterPro" id="IPR006016">
    <property type="entry name" value="UspA"/>
</dbReference>
<dbReference type="PANTHER" id="PTHR46268:SF6">
    <property type="entry name" value="UNIVERSAL STRESS PROTEIN UP12"/>
    <property type="match status" value="1"/>
</dbReference>
<dbReference type="InterPro" id="IPR006015">
    <property type="entry name" value="Universal_stress_UspA"/>
</dbReference>
<protein>
    <submittedName>
        <fullName evidence="3">Universal stress protein</fullName>
    </submittedName>
</protein>
<dbReference type="AlphaFoldDB" id="A0A0W8F6X2"/>
<comment type="caution">
    <text evidence="3">The sequence shown here is derived from an EMBL/GenBank/DDBJ whole genome shotgun (WGS) entry which is preliminary data.</text>
</comment>
<comment type="similarity">
    <text evidence="1">Belongs to the universal stress protein A family.</text>
</comment>
<organism evidence="3">
    <name type="scientific">hydrocarbon metagenome</name>
    <dbReference type="NCBI Taxonomy" id="938273"/>
    <lineage>
        <taxon>unclassified sequences</taxon>
        <taxon>metagenomes</taxon>
        <taxon>ecological metagenomes</taxon>
    </lineage>
</organism>
<dbReference type="PANTHER" id="PTHR46268">
    <property type="entry name" value="STRESS RESPONSE PROTEIN NHAX"/>
    <property type="match status" value="1"/>
</dbReference>
<sequence>MFEKVLIPTDFSRYSSKMLEFVTEIPGTREVVLLNVLDASNPKLLEKSGWSYDAIISEAAFRLNEEAKLIASNTYKKEASLMVKPILKVIVEPMSGADGVNLKAPEPRQDADFVYGGTVGDAIQKTAWEENVSLIIMGAQGKGMLEGMLLGSVSTEVLRQGETDLLILRHKMLEKGKEANKERFCPDIFSRILVTTDLSAAAEDAIGLAGELEGTKEILLAHVISKEEEFDRTAEKLNLMRRDLEQPGRMVTVHILKGKPADQILELAKKHDASLLIFSSQGKGWIKQMRLGSTSFDVARRSDRPVLVVRQKKG</sequence>
<gene>
    <name evidence="3" type="ORF">ASZ90_013706</name>
</gene>
<evidence type="ECO:0000256" key="1">
    <source>
        <dbReference type="ARBA" id="ARBA00008791"/>
    </source>
</evidence>